<gene>
    <name evidence="4" type="ORF">CPT03_12560</name>
</gene>
<dbReference type="AlphaFoldDB" id="A0A2D1U6S1"/>
<keyword evidence="1" id="KW-0472">Membrane</keyword>
<dbReference type="EMBL" id="CP024091">
    <property type="protein sequence ID" value="ATP57244.1"/>
    <property type="molecule type" value="Genomic_DNA"/>
</dbReference>
<evidence type="ECO:0000313" key="4">
    <source>
        <dbReference type="EMBL" id="ATP57244.1"/>
    </source>
</evidence>
<reference evidence="4 5" key="1">
    <citation type="submission" date="2017-10" db="EMBL/GenBank/DDBJ databases">
        <title>Whole genome of Pedobacter ginsengisoli T01R-27 isolated from tomato rhizosphere.</title>
        <authorList>
            <person name="Weon H.-Y."/>
            <person name="Lee S.A."/>
            <person name="Sang M.K."/>
            <person name="Song J."/>
        </authorList>
    </citation>
    <scope>NUCLEOTIDE SEQUENCE [LARGE SCALE GENOMIC DNA]</scope>
    <source>
        <strain evidence="4 5">T01R-27</strain>
    </source>
</reference>
<dbReference type="KEGG" id="pgs:CPT03_12560"/>
<feature type="domain" description="FecR protein" evidence="2">
    <location>
        <begin position="172"/>
        <end position="267"/>
    </location>
</feature>
<keyword evidence="1" id="KW-1133">Transmembrane helix</keyword>
<evidence type="ECO:0000259" key="3">
    <source>
        <dbReference type="Pfam" id="PF16344"/>
    </source>
</evidence>
<dbReference type="Proteomes" id="UP000223749">
    <property type="component" value="Chromosome"/>
</dbReference>
<dbReference type="InterPro" id="IPR006860">
    <property type="entry name" value="FecR"/>
</dbReference>
<keyword evidence="1" id="KW-0812">Transmembrane</keyword>
<evidence type="ECO:0000256" key="1">
    <source>
        <dbReference type="SAM" id="Phobius"/>
    </source>
</evidence>
<sequence>MQPLEIKQLLKRYAEGKCTEEEKALVESWYLQYKEENPKILSESEYESDINEILKKLGKGNGPRRIILWSYISVAALVLVTLSATLYLFFGRENRNDVYGHKFNVAKDITPGGNKAVLTLADGSKVNLTDLGNGEVSKQTGFKIVKTASGHLHYIVDPSFESKQSEEVTYNTIETPNGGKYQITLPDGSEVWLDAASSLRYPTKFSKNERKVELTGQAYFEIAKDPSKPFRVISNKQRVEVYGTHFNVNGYKDQLETITTLLEGSVKVGLLNDKVGNLLRPGEQAKLVADRFEVGPADVDEAIAWKNGYFVFPDEDVSAVLNKIARWYDVEVICDKRLEGTKIGGTISRSKNLSEVLRVLQLTKKIKFKVEERRIVAMP</sequence>
<dbReference type="Pfam" id="PF16344">
    <property type="entry name" value="FecR_C"/>
    <property type="match status" value="1"/>
</dbReference>
<keyword evidence="5" id="KW-1185">Reference proteome</keyword>
<dbReference type="OrthoDB" id="1099963at2"/>
<accession>A0A2D1U6S1</accession>
<feature type="transmembrane region" description="Helical" evidence="1">
    <location>
        <begin position="66"/>
        <end position="90"/>
    </location>
</feature>
<dbReference type="FunFam" id="2.60.120.1440:FF:000001">
    <property type="entry name" value="Putative anti-sigma factor"/>
    <property type="match status" value="1"/>
</dbReference>
<organism evidence="4 5">
    <name type="scientific">Pedobacter ginsengisoli</name>
    <dbReference type="NCBI Taxonomy" id="363852"/>
    <lineage>
        <taxon>Bacteria</taxon>
        <taxon>Pseudomonadati</taxon>
        <taxon>Bacteroidota</taxon>
        <taxon>Sphingobacteriia</taxon>
        <taxon>Sphingobacteriales</taxon>
        <taxon>Sphingobacteriaceae</taxon>
        <taxon>Pedobacter</taxon>
    </lineage>
</organism>
<dbReference type="InterPro" id="IPR032508">
    <property type="entry name" value="FecR_C"/>
</dbReference>
<dbReference type="PANTHER" id="PTHR30273:SF2">
    <property type="entry name" value="PROTEIN FECR"/>
    <property type="match status" value="1"/>
</dbReference>
<dbReference type="Gene3D" id="2.60.120.1440">
    <property type="match status" value="1"/>
</dbReference>
<dbReference type="PIRSF" id="PIRSF018266">
    <property type="entry name" value="FecR"/>
    <property type="match status" value="1"/>
</dbReference>
<dbReference type="GO" id="GO:0016989">
    <property type="term" value="F:sigma factor antagonist activity"/>
    <property type="evidence" value="ECO:0007669"/>
    <property type="project" value="TreeGrafter"/>
</dbReference>
<evidence type="ECO:0000313" key="5">
    <source>
        <dbReference type="Proteomes" id="UP000223749"/>
    </source>
</evidence>
<dbReference type="Gene3D" id="3.55.50.30">
    <property type="match status" value="1"/>
</dbReference>
<dbReference type="Pfam" id="PF04773">
    <property type="entry name" value="FecR"/>
    <property type="match status" value="1"/>
</dbReference>
<evidence type="ECO:0000259" key="2">
    <source>
        <dbReference type="Pfam" id="PF04773"/>
    </source>
</evidence>
<name>A0A2D1U6S1_9SPHI</name>
<dbReference type="InterPro" id="IPR012373">
    <property type="entry name" value="Ferrdict_sens_TM"/>
</dbReference>
<feature type="domain" description="Protein FecR C-terminal" evidence="3">
    <location>
        <begin position="309"/>
        <end position="376"/>
    </location>
</feature>
<dbReference type="RefSeq" id="WP_099439171.1">
    <property type="nucleotide sequence ID" value="NZ_CP024091.1"/>
</dbReference>
<proteinExistence type="predicted"/>
<dbReference type="PANTHER" id="PTHR30273">
    <property type="entry name" value="PERIPLASMIC SIGNAL SENSOR AND SIGMA FACTOR ACTIVATOR FECR-RELATED"/>
    <property type="match status" value="1"/>
</dbReference>
<protein>
    <submittedName>
        <fullName evidence="4">Anti-sigma factor</fullName>
    </submittedName>
</protein>